<name>A0ABS7H0X0_9HYPH</name>
<dbReference type="InterPro" id="IPR014500">
    <property type="entry name" value="UCP019307_cupin"/>
</dbReference>
<dbReference type="InterPro" id="IPR011051">
    <property type="entry name" value="RmlC_Cupin_sf"/>
</dbReference>
<dbReference type="SUPFAM" id="SSF51182">
    <property type="entry name" value="RmlC-like cupins"/>
    <property type="match status" value="1"/>
</dbReference>
<dbReference type="RefSeq" id="WP_220337010.1">
    <property type="nucleotide sequence ID" value="NZ_JAEUAK010000011.1"/>
</dbReference>
<protein>
    <submittedName>
        <fullName evidence="1">Cupin domain-containing protein</fullName>
    </submittedName>
</protein>
<reference evidence="1 2" key="1">
    <citation type="journal article" date="2021" name="MBio">
        <title>Poor Competitiveness of Bradyrhizobium in Pigeon Pea Root Colonization in Indian Soils.</title>
        <authorList>
            <person name="Chalasani D."/>
            <person name="Basu A."/>
            <person name="Pullabhotla S.V.S.R.N."/>
            <person name="Jorrin B."/>
            <person name="Neal A.L."/>
            <person name="Poole P.S."/>
            <person name="Podile A.R."/>
            <person name="Tkacz A."/>
        </authorList>
    </citation>
    <scope>NUCLEOTIDE SEQUENCE [LARGE SCALE GENOMIC DNA]</scope>
    <source>
        <strain evidence="1 2">HU56</strain>
    </source>
</reference>
<dbReference type="PANTHER" id="PTHR36448:SF2">
    <property type="entry name" value="CUPIN TYPE-1 DOMAIN-CONTAINING PROTEIN"/>
    <property type="match status" value="1"/>
</dbReference>
<dbReference type="InterPro" id="IPR014710">
    <property type="entry name" value="RmlC-like_jellyroll"/>
</dbReference>
<sequence>MEAQKMFFDKSDWVPNNQTLPVIVYREIFICEDGCEEFARLFTSHGWEGIWRDGVFDYQHYHAGAHEVLGVGRGTAKLLIGGPTGKVLELHPGDCLVLPAGTGHQNLGASSDFQVVGAYPPGQHPDVQTSDATAELLKKIAEVPLPETDPVQGASGPLFEAWHLGDRQATDSGIASAGKSG</sequence>
<evidence type="ECO:0000313" key="2">
    <source>
        <dbReference type="Proteomes" id="UP000717752"/>
    </source>
</evidence>
<gene>
    <name evidence="1" type="ORF">JNB85_24595</name>
</gene>
<comment type="caution">
    <text evidence="1">The sequence shown here is derived from an EMBL/GenBank/DDBJ whole genome shotgun (WGS) entry which is preliminary data.</text>
</comment>
<dbReference type="PIRSF" id="PIRSF019307">
    <property type="entry name" value="UCP019307"/>
    <property type="match status" value="1"/>
</dbReference>
<dbReference type="CDD" id="cd02219">
    <property type="entry name" value="cupin_YjlB-like"/>
    <property type="match status" value="1"/>
</dbReference>
<dbReference type="Proteomes" id="UP000717752">
    <property type="component" value="Unassembled WGS sequence"/>
</dbReference>
<dbReference type="EMBL" id="JAEUAK010000011">
    <property type="protein sequence ID" value="MBW9055591.1"/>
    <property type="molecule type" value="Genomic_DNA"/>
</dbReference>
<organism evidence="1 2">
    <name type="scientific">Rhizobium mesosinicum</name>
    <dbReference type="NCBI Taxonomy" id="335017"/>
    <lineage>
        <taxon>Bacteria</taxon>
        <taxon>Pseudomonadati</taxon>
        <taxon>Pseudomonadota</taxon>
        <taxon>Alphaproteobacteria</taxon>
        <taxon>Hyphomicrobiales</taxon>
        <taxon>Rhizobiaceae</taxon>
        <taxon>Rhizobium/Agrobacterium group</taxon>
        <taxon>Rhizobium</taxon>
    </lineage>
</organism>
<proteinExistence type="predicted"/>
<dbReference type="PANTHER" id="PTHR36448">
    <property type="entry name" value="BLR7373 PROTEIN"/>
    <property type="match status" value="1"/>
</dbReference>
<accession>A0ABS7H0X0</accession>
<evidence type="ECO:0000313" key="1">
    <source>
        <dbReference type="EMBL" id="MBW9055591.1"/>
    </source>
</evidence>
<dbReference type="Gene3D" id="2.60.120.10">
    <property type="entry name" value="Jelly Rolls"/>
    <property type="match status" value="1"/>
</dbReference>
<keyword evidence="2" id="KW-1185">Reference proteome</keyword>
<dbReference type="InterPro" id="IPR047121">
    <property type="entry name" value="YjiB-like"/>
</dbReference>